<comment type="caution">
    <text evidence="1">The sequence shown here is derived from an EMBL/GenBank/DDBJ whole genome shotgun (WGS) entry which is preliminary data.</text>
</comment>
<accession>A0ABX0IXY1</accession>
<proteinExistence type="predicted"/>
<dbReference type="Proteomes" id="UP000817854">
    <property type="component" value="Unassembled WGS sequence"/>
</dbReference>
<protein>
    <submittedName>
        <fullName evidence="1">Uncharacterized protein</fullName>
    </submittedName>
</protein>
<reference evidence="2" key="1">
    <citation type="submission" date="2019-05" db="EMBL/GenBank/DDBJ databases">
        <title>Flavobacterium profundi sp. nov., isolated from a deep-sea seamount.</title>
        <authorList>
            <person name="Zhang D.-C."/>
        </authorList>
    </citation>
    <scope>NUCLEOTIDE SEQUENCE [LARGE SCALE GENOMIC DNA]</scope>
    <source>
        <strain evidence="2">EC11</strain>
    </source>
</reference>
<evidence type="ECO:0000313" key="2">
    <source>
        <dbReference type="Proteomes" id="UP000817854"/>
    </source>
</evidence>
<reference evidence="1 2" key="3">
    <citation type="submission" date="2020-02" db="EMBL/GenBank/DDBJ databases">
        <title>Flavobacterium profundi sp. nov., isolated from a deep-sea seamount.</title>
        <authorList>
            <person name="Zhang D.-C."/>
        </authorList>
    </citation>
    <scope>NUCLEOTIDE SEQUENCE [LARGE SCALE GENOMIC DNA]</scope>
    <source>
        <strain evidence="1 2">EC11</strain>
    </source>
</reference>
<reference evidence="1 2" key="2">
    <citation type="submission" date="2019-05" db="EMBL/GenBank/DDBJ databases">
        <authorList>
            <person name="Lianzixin W."/>
        </authorList>
    </citation>
    <scope>NUCLEOTIDE SEQUENCE [LARGE SCALE GENOMIC DNA]</scope>
    <source>
        <strain evidence="1 2">EC11</strain>
    </source>
</reference>
<sequence>MKTYQSCGKINLENKTVEVRTMLPELEEGTYKYVAYYNISNAKYYGILGVLLVENGPNKDLSGSDKSLRKISVDQNPIYLNELQPLANGRDFTNIKSEETIHFMCFHDDRFNGSEKILRIFQESLPKFPNFDLIEEPKVGNGGVLTFEGCS</sequence>
<organism evidence="1 2">
    <name type="scientific">Flavobacterium jejuense</name>
    <dbReference type="NCBI Taxonomy" id="1544455"/>
    <lineage>
        <taxon>Bacteria</taxon>
        <taxon>Pseudomonadati</taxon>
        <taxon>Bacteroidota</taxon>
        <taxon>Flavobacteriia</taxon>
        <taxon>Flavobacteriales</taxon>
        <taxon>Flavobacteriaceae</taxon>
        <taxon>Flavobacterium</taxon>
    </lineage>
</organism>
<evidence type="ECO:0000313" key="1">
    <source>
        <dbReference type="EMBL" id="NHN26876.1"/>
    </source>
</evidence>
<keyword evidence="2" id="KW-1185">Reference proteome</keyword>
<dbReference type="RefSeq" id="WP_140963189.1">
    <property type="nucleotide sequence ID" value="NZ_VEVQ02000009.1"/>
</dbReference>
<name>A0ABX0IXY1_9FLAO</name>
<dbReference type="EMBL" id="VEVQ02000009">
    <property type="protein sequence ID" value="NHN26876.1"/>
    <property type="molecule type" value="Genomic_DNA"/>
</dbReference>
<gene>
    <name evidence="1" type="ORF">FIA58_014420</name>
</gene>